<evidence type="ECO:0000313" key="1">
    <source>
        <dbReference type="EMBL" id="CAA0078315.1"/>
    </source>
</evidence>
<dbReference type="Proteomes" id="UP000430146">
    <property type="component" value="Unassembled WGS sequence"/>
</dbReference>
<sequence length="137" mass="13919">MFFPSFDPAATAGAKFGPEVRAEIAEVAPSTLNNGAVTTAKLADQAVTNAKLAAGAVQTTNIAAGQVGPTNLADDAVGTSKIADNAVTPAKVDTGVPTTVAVDGTPIAMTFMYLTVSEHSAIETEDPSTTYFIVEDD</sequence>
<keyword evidence="2" id="KW-1185">Reference proteome</keyword>
<gene>
    <name evidence="1" type="ORF">AELLOGFF_00011</name>
</gene>
<organism evidence="1 2">
    <name type="scientific">Mycolicibacterium vanbaalenii</name>
    <name type="common">Mycobacterium vanbaalenii</name>
    <dbReference type="NCBI Taxonomy" id="110539"/>
    <lineage>
        <taxon>Bacteria</taxon>
        <taxon>Bacillati</taxon>
        <taxon>Actinomycetota</taxon>
        <taxon>Actinomycetes</taxon>
        <taxon>Mycobacteriales</taxon>
        <taxon>Mycobacteriaceae</taxon>
        <taxon>Mycolicibacterium</taxon>
    </lineage>
</organism>
<evidence type="ECO:0000313" key="2">
    <source>
        <dbReference type="Proteomes" id="UP000430146"/>
    </source>
</evidence>
<accession>A0A5S9MN12</accession>
<proteinExistence type="predicted"/>
<dbReference type="EMBL" id="CACSIP010000001">
    <property type="protein sequence ID" value="CAA0078315.1"/>
    <property type="molecule type" value="Genomic_DNA"/>
</dbReference>
<name>A0A5S9MN12_MYCVN</name>
<dbReference type="OrthoDB" id="4725699at2"/>
<protein>
    <submittedName>
        <fullName evidence="1">Uncharacterized protein</fullName>
    </submittedName>
</protein>
<reference evidence="1 2" key="1">
    <citation type="submission" date="2019-11" db="EMBL/GenBank/DDBJ databases">
        <authorList>
            <person name="Holert J."/>
        </authorList>
    </citation>
    <scope>NUCLEOTIDE SEQUENCE [LARGE SCALE GENOMIC DNA]</scope>
    <source>
        <strain evidence="1">BC8_1</strain>
    </source>
</reference>
<dbReference type="AlphaFoldDB" id="A0A5S9MN12"/>